<evidence type="ECO:0000313" key="2">
    <source>
        <dbReference type="EMBL" id="KAJ7725768.1"/>
    </source>
</evidence>
<proteinExistence type="predicted"/>
<evidence type="ECO:0000256" key="1">
    <source>
        <dbReference type="SAM" id="SignalP"/>
    </source>
</evidence>
<feature type="signal peptide" evidence="1">
    <location>
        <begin position="1"/>
        <end position="19"/>
    </location>
</feature>
<organism evidence="2 3">
    <name type="scientific">Mycena metata</name>
    <dbReference type="NCBI Taxonomy" id="1033252"/>
    <lineage>
        <taxon>Eukaryota</taxon>
        <taxon>Fungi</taxon>
        <taxon>Dikarya</taxon>
        <taxon>Basidiomycota</taxon>
        <taxon>Agaricomycotina</taxon>
        <taxon>Agaricomycetes</taxon>
        <taxon>Agaricomycetidae</taxon>
        <taxon>Agaricales</taxon>
        <taxon>Marasmiineae</taxon>
        <taxon>Mycenaceae</taxon>
        <taxon>Mycena</taxon>
    </lineage>
</organism>
<protein>
    <recommendedName>
        <fullName evidence="4">Secreted protein</fullName>
    </recommendedName>
</protein>
<evidence type="ECO:0008006" key="4">
    <source>
        <dbReference type="Google" id="ProtNLM"/>
    </source>
</evidence>
<comment type="caution">
    <text evidence="2">The sequence shown here is derived from an EMBL/GenBank/DDBJ whole genome shotgun (WGS) entry which is preliminary data.</text>
</comment>
<accession>A0AAD7MNN7</accession>
<feature type="chain" id="PRO_5042111744" description="Secreted protein" evidence="1">
    <location>
        <begin position="20"/>
        <end position="107"/>
    </location>
</feature>
<dbReference type="Proteomes" id="UP001215598">
    <property type="component" value="Unassembled WGS sequence"/>
</dbReference>
<dbReference type="EMBL" id="JARKIB010000191">
    <property type="protein sequence ID" value="KAJ7725768.1"/>
    <property type="molecule type" value="Genomic_DNA"/>
</dbReference>
<keyword evidence="3" id="KW-1185">Reference proteome</keyword>
<name>A0AAD7MNN7_9AGAR</name>
<gene>
    <name evidence="2" type="ORF">B0H16DRAFT_1593710</name>
</gene>
<keyword evidence="1" id="KW-0732">Signal</keyword>
<reference evidence="2" key="1">
    <citation type="submission" date="2023-03" db="EMBL/GenBank/DDBJ databases">
        <title>Massive genome expansion in bonnet fungi (Mycena s.s.) driven by repeated elements and novel gene families across ecological guilds.</title>
        <authorList>
            <consortium name="Lawrence Berkeley National Laboratory"/>
            <person name="Harder C.B."/>
            <person name="Miyauchi S."/>
            <person name="Viragh M."/>
            <person name="Kuo A."/>
            <person name="Thoen E."/>
            <person name="Andreopoulos B."/>
            <person name="Lu D."/>
            <person name="Skrede I."/>
            <person name="Drula E."/>
            <person name="Henrissat B."/>
            <person name="Morin E."/>
            <person name="Kohler A."/>
            <person name="Barry K."/>
            <person name="LaButti K."/>
            <person name="Morin E."/>
            <person name="Salamov A."/>
            <person name="Lipzen A."/>
            <person name="Mereny Z."/>
            <person name="Hegedus B."/>
            <person name="Baldrian P."/>
            <person name="Stursova M."/>
            <person name="Weitz H."/>
            <person name="Taylor A."/>
            <person name="Grigoriev I.V."/>
            <person name="Nagy L.G."/>
            <person name="Martin F."/>
            <person name="Kauserud H."/>
        </authorList>
    </citation>
    <scope>NUCLEOTIDE SEQUENCE</scope>
    <source>
        <strain evidence="2">CBHHK182m</strain>
    </source>
</reference>
<sequence>MPWCNLSWIHLSLLHQTWVNPLTGFPRFEQWNIPKAGKQRPKHSVKSTGGGHGQIRARFSTVEFTASGSIPDDAVLYLLGVFPPSRSLPLTRHRARRAEQLGSVFIC</sequence>
<evidence type="ECO:0000313" key="3">
    <source>
        <dbReference type="Proteomes" id="UP001215598"/>
    </source>
</evidence>
<dbReference type="AlphaFoldDB" id="A0AAD7MNN7"/>